<feature type="non-terminal residue" evidence="1">
    <location>
        <position position="1"/>
    </location>
</feature>
<dbReference type="AlphaFoldDB" id="A0A383A0L6"/>
<sequence length="76" mass="8955">FVENKKLLFLFLIFLLFLAGISVLHALKIANTYGTTDFQYSPTVLFLEKINPYEYFMSGNYNRIMFSQYPIYAHIT</sequence>
<evidence type="ECO:0000313" key="1">
    <source>
        <dbReference type="EMBL" id="SVE01129.1"/>
    </source>
</evidence>
<gene>
    <name evidence="1" type="ORF">METZ01_LOCUS453983</name>
</gene>
<accession>A0A383A0L6</accession>
<protein>
    <submittedName>
        <fullName evidence="1">Uncharacterized protein</fullName>
    </submittedName>
</protein>
<reference evidence="1" key="1">
    <citation type="submission" date="2018-05" db="EMBL/GenBank/DDBJ databases">
        <authorList>
            <person name="Lanie J.A."/>
            <person name="Ng W.-L."/>
            <person name="Kazmierczak K.M."/>
            <person name="Andrzejewski T.M."/>
            <person name="Davidsen T.M."/>
            <person name="Wayne K.J."/>
            <person name="Tettelin H."/>
            <person name="Glass J.I."/>
            <person name="Rusch D."/>
            <person name="Podicherti R."/>
            <person name="Tsui H.-C.T."/>
            <person name="Winkler M.E."/>
        </authorList>
    </citation>
    <scope>NUCLEOTIDE SEQUENCE</scope>
</reference>
<dbReference type="EMBL" id="UINC01188087">
    <property type="protein sequence ID" value="SVE01129.1"/>
    <property type="molecule type" value="Genomic_DNA"/>
</dbReference>
<name>A0A383A0L6_9ZZZZ</name>
<proteinExistence type="predicted"/>
<organism evidence="1">
    <name type="scientific">marine metagenome</name>
    <dbReference type="NCBI Taxonomy" id="408172"/>
    <lineage>
        <taxon>unclassified sequences</taxon>
        <taxon>metagenomes</taxon>
        <taxon>ecological metagenomes</taxon>
    </lineage>
</organism>